<gene>
    <name evidence="2" type="ORF">BJX63DRAFT_279816</name>
</gene>
<dbReference type="InterPro" id="IPR040976">
    <property type="entry name" value="Pkinase_fungal"/>
</dbReference>
<reference evidence="2 3" key="1">
    <citation type="submission" date="2024-07" db="EMBL/GenBank/DDBJ databases">
        <title>Section-level genome sequencing and comparative genomics of Aspergillus sections Usti and Cavernicolus.</title>
        <authorList>
            <consortium name="Lawrence Berkeley National Laboratory"/>
            <person name="Nybo J.L."/>
            <person name="Vesth T.C."/>
            <person name="Theobald S."/>
            <person name="Frisvad J.C."/>
            <person name="Larsen T.O."/>
            <person name="Kjaerboelling I."/>
            <person name="Rothschild-Mancinelli K."/>
            <person name="Lyhne E.K."/>
            <person name="Kogle M.E."/>
            <person name="Barry K."/>
            <person name="Clum A."/>
            <person name="Na H."/>
            <person name="Ledsgaard L."/>
            <person name="Lin J."/>
            <person name="Lipzen A."/>
            <person name="Kuo A."/>
            <person name="Riley R."/>
            <person name="Mondo S."/>
            <person name="Labutti K."/>
            <person name="Haridas S."/>
            <person name="Pangalinan J."/>
            <person name="Salamov A.A."/>
            <person name="Simmons B.A."/>
            <person name="Magnuson J.K."/>
            <person name="Chen J."/>
            <person name="Drula E."/>
            <person name="Henrissat B."/>
            <person name="Wiebenga A."/>
            <person name="Lubbers R.J."/>
            <person name="Gomes A.C."/>
            <person name="Makela M.R."/>
            <person name="Stajich J."/>
            <person name="Grigoriev I.V."/>
            <person name="Mortensen U.H."/>
            <person name="De Vries R.P."/>
            <person name="Baker S.E."/>
            <person name="Andersen M.R."/>
        </authorList>
    </citation>
    <scope>NUCLEOTIDE SEQUENCE [LARGE SCALE GENOMIC DNA]</scope>
    <source>
        <strain evidence="2 3">CBS 588.65</strain>
    </source>
</reference>
<evidence type="ECO:0000259" key="1">
    <source>
        <dbReference type="Pfam" id="PF17667"/>
    </source>
</evidence>
<dbReference type="PANTHER" id="PTHR38248:SF2">
    <property type="entry name" value="FUNK1 11"/>
    <property type="match status" value="1"/>
</dbReference>
<dbReference type="InterPro" id="IPR011009">
    <property type="entry name" value="Kinase-like_dom_sf"/>
</dbReference>
<organism evidence="2 3">
    <name type="scientific">Aspergillus granulosus</name>
    <dbReference type="NCBI Taxonomy" id="176169"/>
    <lineage>
        <taxon>Eukaryota</taxon>
        <taxon>Fungi</taxon>
        <taxon>Dikarya</taxon>
        <taxon>Ascomycota</taxon>
        <taxon>Pezizomycotina</taxon>
        <taxon>Eurotiomycetes</taxon>
        <taxon>Eurotiomycetidae</taxon>
        <taxon>Eurotiales</taxon>
        <taxon>Aspergillaceae</taxon>
        <taxon>Aspergillus</taxon>
        <taxon>Aspergillus subgen. Nidulantes</taxon>
    </lineage>
</organism>
<dbReference type="EMBL" id="JBFXLT010000006">
    <property type="protein sequence ID" value="KAL2820656.1"/>
    <property type="molecule type" value="Genomic_DNA"/>
</dbReference>
<comment type="caution">
    <text evidence="2">The sequence shown here is derived from an EMBL/GenBank/DDBJ whole genome shotgun (WGS) entry which is preliminary data.</text>
</comment>
<feature type="domain" description="Fungal-type protein kinase" evidence="1">
    <location>
        <begin position="1"/>
        <end position="55"/>
    </location>
</feature>
<accession>A0ABR4HYT3</accession>
<proteinExistence type="predicted"/>
<evidence type="ECO:0000313" key="3">
    <source>
        <dbReference type="Proteomes" id="UP001610334"/>
    </source>
</evidence>
<evidence type="ECO:0000313" key="2">
    <source>
        <dbReference type="EMBL" id="KAL2820656.1"/>
    </source>
</evidence>
<dbReference type="PANTHER" id="PTHR38248">
    <property type="entry name" value="FUNK1 6"/>
    <property type="match status" value="1"/>
</dbReference>
<keyword evidence="3" id="KW-1185">Reference proteome</keyword>
<dbReference type="Gene3D" id="1.10.510.10">
    <property type="entry name" value="Transferase(Phosphotransferase) domain 1"/>
    <property type="match status" value="1"/>
</dbReference>
<dbReference type="SUPFAM" id="SSF56112">
    <property type="entry name" value="Protein kinase-like (PK-like)"/>
    <property type="match status" value="1"/>
</dbReference>
<dbReference type="Proteomes" id="UP001610334">
    <property type="component" value="Unassembled WGS sequence"/>
</dbReference>
<sequence>MLIDLDLAKKLDGNASGARQQTGTVQFMAIGVLQKADHTYRHDLESFFYVLLWMCAYRSWERGFGGTNKKMPEACRIEKWGTGTFIDIAEAKTAHMTPNSFEDKILSGFPAPLEGIKPLCRNIRSLLFGSAGIDIEAPSGDPGVLYKAILDAYEGAITQLAGK</sequence>
<protein>
    <recommendedName>
        <fullName evidence="1">Fungal-type protein kinase domain-containing protein</fullName>
    </recommendedName>
</protein>
<dbReference type="Pfam" id="PF17667">
    <property type="entry name" value="Pkinase_fungal"/>
    <property type="match status" value="1"/>
</dbReference>
<name>A0ABR4HYT3_9EURO</name>